<keyword evidence="2 6" id="KW-0808">Transferase</keyword>
<dbReference type="Pfam" id="PF01553">
    <property type="entry name" value="Acyltransferase"/>
    <property type="match status" value="1"/>
</dbReference>
<accession>A0A285R4U3</accession>
<dbReference type="InterPro" id="IPR002123">
    <property type="entry name" value="Plipid/glycerol_acylTrfase"/>
</dbReference>
<proteinExistence type="predicted"/>
<dbReference type="EMBL" id="OBML01000001">
    <property type="protein sequence ID" value="SOB89146.1"/>
    <property type="molecule type" value="Genomic_DNA"/>
</dbReference>
<dbReference type="CDD" id="cd07989">
    <property type="entry name" value="LPLAT_AGPAT-like"/>
    <property type="match status" value="1"/>
</dbReference>
<dbReference type="OrthoDB" id="9808424at2"/>
<evidence type="ECO:0000256" key="4">
    <source>
        <dbReference type="SAM" id="Phobius"/>
    </source>
</evidence>
<dbReference type="AlphaFoldDB" id="A0A285R4U3"/>
<keyword evidence="4" id="KW-0472">Membrane</keyword>
<protein>
    <submittedName>
        <fullName evidence="6">1-acyl-sn-glycerol-3-phosphate acyltransferase</fullName>
    </submittedName>
</protein>
<feature type="transmembrane region" description="Helical" evidence="4">
    <location>
        <begin position="6"/>
        <end position="25"/>
    </location>
</feature>
<dbReference type="SMART" id="SM00563">
    <property type="entry name" value="PlsC"/>
    <property type="match status" value="1"/>
</dbReference>
<comment type="pathway">
    <text evidence="1">Lipid metabolism.</text>
</comment>
<feature type="domain" description="Phospholipid/glycerol acyltransferase" evidence="5">
    <location>
        <begin position="37"/>
        <end position="163"/>
    </location>
</feature>
<evidence type="ECO:0000256" key="1">
    <source>
        <dbReference type="ARBA" id="ARBA00005189"/>
    </source>
</evidence>
<evidence type="ECO:0000313" key="6">
    <source>
        <dbReference type="EMBL" id="SOB89146.1"/>
    </source>
</evidence>
<keyword evidence="4" id="KW-1133">Transmembrane helix</keyword>
<dbReference type="SUPFAM" id="SSF69593">
    <property type="entry name" value="Glycerol-3-phosphate (1)-acyltransferase"/>
    <property type="match status" value="1"/>
</dbReference>
<dbReference type="PANTHER" id="PTHR10434">
    <property type="entry name" value="1-ACYL-SN-GLYCEROL-3-PHOSPHATE ACYLTRANSFERASE"/>
    <property type="match status" value="1"/>
</dbReference>
<keyword evidence="4" id="KW-0812">Transmembrane</keyword>
<keyword evidence="3 6" id="KW-0012">Acyltransferase</keyword>
<dbReference type="RefSeq" id="WP_097173538.1">
    <property type="nucleotide sequence ID" value="NZ_OBML01000001.1"/>
</dbReference>
<dbReference type="GO" id="GO:0006654">
    <property type="term" value="P:phosphatidic acid biosynthetic process"/>
    <property type="evidence" value="ECO:0007669"/>
    <property type="project" value="TreeGrafter"/>
</dbReference>
<dbReference type="STRING" id="538381.GCA_001696535_01136"/>
<evidence type="ECO:0000259" key="5">
    <source>
        <dbReference type="SMART" id="SM00563"/>
    </source>
</evidence>
<organism evidence="6 7">
    <name type="scientific">Stappia indica</name>
    <dbReference type="NCBI Taxonomy" id="538381"/>
    <lineage>
        <taxon>Bacteria</taxon>
        <taxon>Pseudomonadati</taxon>
        <taxon>Pseudomonadota</taxon>
        <taxon>Alphaproteobacteria</taxon>
        <taxon>Hyphomicrobiales</taxon>
        <taxon>Stappiaceae</taxon>
        <taxon>Stappia</taxon>
    </lineage>
</organism>
<evidence type="ECO:0000256" key="2">
    <source>
        <dbReference type="ARBA" id="ARBA00022679"/>
    </source>
</evidence>
<keyword evidence="7" id="KW-1185">Reference proteome</keyword>
<dbReference type="PANTHER" id="PTHR10434:SF11">
    <property type="entry name" value="1-ACYL-SN-GLYCEROL-3-PHOSPHATE ACYLTRANSFERASE"/>
    <property type="match status" value="1"/>
</dbReference>
<gene>
    <name evidence="6" type="ORF">SAMN05421512_10154</name>
</gene>
<sequence>MTRGLQILFFLAARIVVLFVLGLNVRRHEWLPERGPAVIVANHNSHLDTLVLMCLLPLSKLHLLRPVAAADYFLANRAMAWFSLNILRIIPIVRKPGERKDDTPGADPLAECHAALAAGEILILFPEGSRGEPEKMTALKKGIAHLAEKNPDAPVVPVFTHGLGKSLPKGSFLLVPFFCDIFVGEPIRWPGDRAAFMETLAARFAALSTEKTFASWE</sequence>
<evidence type="ECO:0000256" key="3">
    <source>
        <dbReference type="ARBA" id="ARBA00023315"/>
    </source>
</evidence>
<dbReference type="GO" id="GO:0003841">
    <property type="term" value="F:1-acylglycerol-3-phosphate O-acyltransferase activity"/>
    <property type="evidence" value="ECO:0007669"/>
    <property type="project" value="TreeGrafter"/>
</dbReference>
<dbReference type="Proteomes" id="UP000219331">
    <property type="component" value="Unassembled WGS sequence"/>
</dbReference>
<evidence type="ECO:0000313" key="7">
    <source>
        <dbReference type="Proteomes" id="UP000219331"/>
    </source>
</evidence>
<name>A0A285R4U3_9HYPH</name>
<reference evidence="6 7" key="1">
    <citation type="submission" date="2017-08" db="EMBL/GenBank/DDBJ databases">
        <authorList>
            <person name="de Groot N.N."/>
        </authorList>
    </citation>
    <scope>NUCLEOTIDE SEQUENCE [LARGE SCALE GENOMIC DNA]</scope>
    <source>
        <strain evidence="6 7">USBA 352</strain>
    </source>
</reference>